<keyword evidence="3" id="KW-1185">Reference proteome</keyword>
<feature type="compositionally biased region" description="Polar residues" evidence="1">
    <location>
        <begin position="113"/>
        <end position="122"/>
    </location>
</feature>
<feature type="region of interest" description="Disordered" evidence="1">
    <location>
        <begin position="1"/>
        <end position="153"/>
    </location>
</feature>
<protein>
    <submittedName>
        <fullName evidence="2">Uncharacterized protein</fullName>
    </submittedName>
</protein>
<feature type="compositionally biased region" description="Basic and acidic residues" evidence="1">
    <location>
        <begin position="1"/>
        <end position="14"/>
    </location>
</feature>
<dbReference type="EMBL" id="JAKLMC020000009">
    <property type="protein sequence ID" value="KAK5954056.1"/>
    <property type="molecule type" value="Genomic_DNA"/>
</dbReference>
<accession>A0AAN8F9R5</accession>
<organism evidence="2 3">
    <name type="scientific">Knufia fluminis</name>
    <dbReference type="NCBI Taxonomy" id="191047"/>
    <lineage>
        <taxon>Eukaryota</taxon>
        <taxon>Fungi</taxon>
        <taxon>Dikarya</taxon>
        <taxon>Ascomycota</taxon>
        <taxon>Pezizomycotina</taxon>
        <taxon>Eurotiomycetes</taxon>
        <taxon>Chaetothyriomycetidae</taxon>
        <taxon>Chaetothyriales</taxon>
        <taxon>Trichomeriaceae</taxon>
        <taxon>Knufia</taxon>
    </lineage>
</organism>
<feature type="region of interest" description="Disordered" evidence="1">
    <location>
        <begin position="189"/>
        <end position="217"/>
    </location>
</feature>
<proteinExistence type="predicted"/>
<comment type="caution">
    <text evidence="2">The sequence shown here is derived from an EMBL/GenBank/DDBJ whole genome shotgun (WGS) entry which is preliminary data.</text>
</comment>
<sequence length="389" mass="42918">MDRRLHGKSKHIEGDDGTTTGQPSMHVPFEGPKHTSSIHSNGHARPESPAYDPASLVVALSQVDHTHELNTRKHKRNIADDPIDTSPASPKRQMRYATLNGVELDEDMEGQLEGSQPVTTSNSEHENGRSHKQGTTADLDHQPLGHRQQQREAPCATLEDLPAEVLEIITWESLNPFLPLTSKRIFSIHNSDDDDDENDDIADDDQDDNNDDGAQVSDENHLAEDDNAHDEHDVDDDEHACSLERRAQGSAAKENTGTSLGRELLALLACANQFGAVEGLQISLRGKCDEFLHIDLSHLDLDSDFVDAMFDDTGDAYRGTILLDDHSKALIVAQTQEAFELGDNDALTPFLLCIVPEEDACEEDRVLGKIDYDFHGLELVSLENIGRCS</sequence>
<evidence type="ECO:0000313" key="3">
    <source>
        <dbReference type="Proteomes" id="UP001316803"/>
    </source>
</evidence>
<dbReference type="Proteomes" id="UP001316803">
    <property type="component" value="Unassembled WGS sequence"/>
</dbReference>
<reference evidence="2 3" key="1">
    <citation type="submission" date="2022-12" db="EMBL/GenBank/DDBJ databases">
        <title>Genomic features and morphological characterization of a novel Knufia sp. strain isolated from spacecraft assembly facility.</title>
        <authorList>
            <person name="Teixeira M."/>
            <person name="Chander A.M."/>
            <person name="Stajich J.E."/>
            <person name="Venkateswaran K."/>
        </authorList>
    </citation>
    <scope>NUCLEOTIDE SEQUENCE [LARGE SCALE GENOMIC DNA]</scope>
    <source>
        <strain evidence="2 3">FJI-L2-BK-P2</strain>
    </source>
</reference>
<evidence type="ECO:0000313" key="2">
    <source>
        <dbReference type="EMBL" id="KAK5954056.1"/>
    </source>
</evidence>
<name>A0AAN8F9R5_9EURO</name>
<evidence type="ECO:0000256" key="1">
    <source>
        <dbReference type="SAM" id="MobiDB-lite"/>
    </source>
</evidence>
<gene>
    <name evidence="2" type="ORF">OHC33_004627</name>
</gene>
<feature type="compositionally biased region" description="Acidic residues" evidence="1">
    <location>
        <begin position="192"/>
        <end position="211"/>
    </location>
</feature>
<dbReference type="AlphaFoldDB" id="A0AAN8F9R5"/>